<keyword evidence="4" id="KW-1185">Reference proteome</keyword>
<dbReference type="AlphaFoldDB" id="A0A0F3IZB4"/>
<organism evidence="3 4">
    <name type="scientific">Elstera litoralis</name>
    <dbReference type="NCBI Taxonomy" id="552518"/>
    <lineage>
        <taxon>Bacteria</taxon>
        <taxon>Pseudomonadati</taxon>
        <taxon>Pseudomonadota</taxon>
        <taxon>Alphaproteobacteria</taxon>
        <taxon>Rhodospirillales</taxon>
        <taxon>Rhodospirillaceae</taxon>
        <taxon>Elstera</taxon>
    </lineage>
</organism>
<keyword evidence="2 3" id="KW-0808">Transferase</keyword>
<evidence type="ECO:0000313" key="3">
    <source>
        <dbReference type="EMBL" id="KJV10954.1"/>
    </source>
</evidence>
<protein>
    <submittedName>
        <fullName evidence="3">50S ribosomal protein L11 methyltransferase</fullName>
    </submittedName>
</protein>
<dbReference type="GO" id="GO:0005840">
    <property type="term" value="C:ribosome"/>
    <property type="evidence" value="ECO:0007669"/>
    <property type="project" value="UniProtKB-KW"/>
</dbReference>
<dbReference type="GO" id="GO:0016279">
    <property type="term" value="F:protein-lysine N-methyltransferase activity"/>
    <property type="evidence" value="ECO:0007669"/>
    <property type="project" value="TreeGrafter"/>
</dbReference>
<dbReference type="PANTHER" id="PTHR43648">
    <property type="entry name" value="ELECTRON TRANSFER FLAVOPROTEIN BETA SUBUNIT LYSINE METHYLTRANSFERASE"/>
    <property type="match status" value="1"/>
</dbReference>
<name>A0A0F3IZB4_9PROT</name>
<dbReference type="Gene3D" id="3.40.50.150">
    <property type="entry name" value="Vaccinia Virus protein VP39"/>
    <property type="match status" value="1"/>
</dbReference>
<reference evidence="3 4" key="1">
    <citation type="submission" date="2015-03" db="EMBL/GenBank/DDBJ databases">
        <title>Draft genome sequence of Elstera litoralis.</title>
        <authorList>
            <person name="Rahalkar M.C."/>
            <person name="Dhakephalkar P.K."/>
            <person name="Pore S.D."/>
            <person name="Arora P."/>
            <person name="Kapse N.G."/>
            <person name="Pandit P.S."/>
        </authorList>
    </citation>
    <scope>NUCLEOTIDE SEQUENCE [LARGE SCALE GENOMIC DNA]</scope>
    <source>
        <strain evidence="3 4">Dia-1</strain>
    </source>
</reference>
<dbReference type="PANTHER" id="PTHR43648:SF1">
    <property type="entry name" value="ELECTRON TRANSFER FLAVOPROTEIN BETA SUBUNIT LYSINE METHYLTRANSFERASE"/>
    <property type="match status" value="1"/>
</dbReference>
<evidence type="ECO:0000256" key="2">
    <source>
        <dbReference type="ARBA" id="ARBA00022679"/>
    </source>
</evidence>
<gene>
    <name evidence="3" type="ORF">VZ95_01545</name>
</gene>
<dbReference type="SUPFAM" id="SSF53335">
    <property type="entry name" value="S-adenosyl-L-methionine-dependent methyltransferases"/>
    <property type="match status" value="1"/>
</dbReference>
<accession>A0A0F3IZB4</accession>
<dbReference type="CDD" id="cd02440">
    <property type="entry name" value="AdoMet_MTases"/>
    <property type="match status" value="1"/>
</dbReference>
<dbReference type="Pfam" id="PF06325">
    <property type="entry name" value="PrmA"/>
    <property type="match status" value="1"/>
</dbReference>
<dbReference type="Proteomes" id="UP000033774">
    <property type="component" value="Unassembled WGS sequence"/>
</dbReference>
<keyword evidence="3" id="KW-0687">Ribonucleoprotein</keyword>
<evidence type="ECO:0000256" key="1">
    <source>
        <dbReference type="ARBA" id="ARBA00022603"/>
    </source>
</evidence>
<dbReference type="GO" id="GO:0032259">
    <property type="term" value="P:methylation"/>
    <property type="evidence" value="ECO:0007669"/>
    <property type="project" value="UniProtKB-KW"/>
</dbReference>
<dbReference type="EMBL" id="LAJY01000024">
    <property type="protein sequence ID" value="KJV10954.1"/>
    <property type="molecule type" value="Genomic_DNA"/>
</dbReference>
<dbReference type="InterPro" id="IPR029063">
    <property type="entry name" value="SAM-dependent_MTases_sf"/>
</dbReference>
<sequence length="221" mass="23368">MGDSCLADALTFIRAQTALKPPSAVPELLLHLADEALPLWQATEAELQQSNLPPPYWAFAWPGGQALARYLLDNPDLAAGKRVLDLGAGCGITSLAAAKAGAVSVLAADIDVYACTAITLNAEANGLPQVRALSTDLLASPPPESIDLLLVGDMCYEKPLAEKAIAWGRIVAARGVPVLLADPGRAYVPKTGLIELARYTIPTVLDLEDRETRETVIYALT</sequence>
<evidence type="ECO:0000313" key="4">
    <source>
        <dbReference type="Proteomes" id="UP000033774"/>
    </source>
</evidence>
<dbReference type="InterPro" id="IPR050078">
    <property type="entry name" value="Ribosomal_L11_MeTrfase_PrmA"/>
</dbReference>
<keyword evidence="3" id="KW-0689">Ribosomal protein</keyword>
<proteinExistence type="predicted"/>
<keyword evidence="1 3" id="KW-0489">Methyltransferase</keyword>
<comment type="caution">
    <text evidence="3">The sequence shown here is derived from an EMBL/GenBank/DDBJ whole genome shotgun (WGS) entry which is preliminary data.</text>
</comment>